<dbReference type="GeneID" id="114870104"/>
<dbReference type="GO" id="GO:0031433">
    <property type="term" value="F:telethonin binding"/>
    <property type="evidence" value="ECO:0007669"/>
    <property type="project" value="TreeGrafter"/>
</dbReference>
<dbReference type="RefSeq" id="XP_029030630.1">
    <property type="nucleotide sequence ID" value="XM_029174797.3"/>
</dbReference>
<feature type="compositionally biased region" description="Basic and acidic residues" evidence="3">
    <location>
        <begin position="101"/>
        <end position="115"/>
    </location>
</feature>
<dbReference type="PANTHER" id="PTHR15941">
    <property type="entry name" value="MYOZENIN"/>
    <property type="match status" value="1"/>
</dbReference>
<dbReference type="GO" id="GO:0003779">
    <property type="term" value="F:actin binding"/>
    <property type="evidence" value="ECO:0007669"/>
    <property type="project" value="TreeGrafter"/>
</dbReference>
<dbReference type="GO" id="GO:0051373">
    <property type="term" value="F:FATZ binding"/>
    <property type="evidence" value="ECO:0007669"/>
    <property type="project" value="TreeGrafter"/>
</dbReference>
<feature type="compositionally biased region" description="Low complexity" evidence="3">
    <location>
        <begin position="229"/>
        <end position="238"/>
    </location>
</feature>
<dbReference type="Proteomes" id="UP000515150">
    <property type="component" value="Chromosome 2"/>
</dbReference>
<dbReference type="InParanoid" id="A0A6P7PU66"/>
<feature type="compositionally biased region" description="Pro residues" evidence="3">
    <location>
        <begin position="197"/>
        <end position="213"/>
    </location>
</feature>
<protein>
    <submittedName>
        <fullName evidence="5">Myozenin-2a</fullName>
    </submittedName>
</protein>
<dbReference type="GO" id="GO:0030018">
    <property type="term" value="C:Z disc"/>
    <property type="evidence" value="ECO:0007669"/>
    <property type="project" value="InterPro"/>
</dbReference>
<sequence>MSQFSTMTTRERKMQAAAICREVQAQEDVEADLGRKMNVPKDIMLEELSLASNRGSRLFKIRQRRSEKYTFESIRNENNKLLSDTAVSCVENGSVTDAHCSEDVDRSPDEARVAPDPESIAQGYGGPLKDVPPEKFNCTAVPKAYQSPWEQAAGSDPAVAHSLAGLGPQPGPQPGPPGYKCFNRVATPFGGFSGTPRPVPLRPVQPEPLPHLPEPQGDAAGTRPSFNRAALGWAAAGGPPERLIPESDDL</sequence>
<dbReference type="OrthoDB" id="9895914at2759"/>
<dbReference type="PANTHER" id="PTHR15941:SF9">
    <property type="entry name" value="MYOZENIN-2"/>
    <property type="match status" value="1"/>
</dbReference>
<comment type="similarity">
    <text evidence="1">Belongs to the myozenin family.</text>
</comment>
<feature type="region of interest" description="Disordered" evidence="3">
    <location>
        <begin position="101"/>
        <end position="132"/>
    </location>
</feature>
<evidence type="ECO:0000313" key="4">
    <source>
        <dbReference type="Proteomes" id="UP000515150"/>
    </source>
</evidence>
<organism evidence="4 5">
    <name type="scientific">Betta splendens</name>
    <name type="common">Siamese fighting fish</name>
    <dbReference type="NCBI Taxonomy" id="158456"/>
    <lineage>
        <taxon>Eukaryota</taxon>
        <taxon>Metazoa</taxon>
        <taxon>Chordata</taxon>
        <taxon>Craniata</taxon>
        <taxon>Vertebrata</taxon>
        <taxon>Euteleostomi</taxon>
        <taxon>Actinopterygii</taxon>
        <taxon>Neopterygii</taxon>
        <taxon>Teleostei</taxon>
        <taxon>Neoteleostei</taxon>
        <taxon>Acanthomorphata</taxon>
        <taxon>Anabantaria</taxon>
        <taxon>Anabantiformes</taxon>
        <taxon>Anabantoidei</taxon>
        <taxon>Osphronemidae</taxon>
        <taxon>Betta</taxon>
    </lineage>
</organism>
<proteinExistence type="inferred from homology"/>
<feature type="region of interest" description="Disordered" evidence="3">
    <location>
        <begin position="148"/>
        <end position="250"/>
    </location>
</feature>
<dbReference type="AlphaFoldDB" id="A0A6P7PU66"/>
<dbReference type="GO" id="GO:0015629">
    <property type="term" value="C:actin cytoskeleton"/>
    <property type="evidence" value="ECO:0007669"/>
    <property type="project" value="TreeGrafter"/>
</dbReference>
<evidence type="ECO:0000256" key="1">
    <source>
        <dbReference type="ARBA" id="ARBA00009126"/>
    </source>
</evidence>
<reference evidence="5" key="1">
    <citation type="submission" date="2025-08" db="UniProtKB">
        <authorList>
            <consortium name="RefSeq"/>
        </authorList>
    </citation>
    <scope>IDENTIFICATION</scope>
</reference>
<dbReference type="InterPro" id="IPR008438">
    <property type="entry name" value="MYOZ"/>
</dbReference>
<dbReference type="KEGG" id="bspl:114870104"/>
<dbReference type="CTD" id="393873"/>
<dbReference type="Pfam" id="PF05556">
    <property type="entry name" value="Calsarcin"/>
    <property type="match status" value="1"/>
</dbReference>
<evidence type="ECO:0000256" key="2">
    <source>
        <dbReference type="ARBA" id="ARBA00022553"/>
    </source>
</evidence>
<keyword evidence="4" id="KW-1185">Reference proteome</keyword>
<evidence type="ECO:0000256" key="3">
    <source>
        <dbReference type="SAM" id="MobiDB-lite"/>
    </source>
</evidence>
<gene>
    <name evidence="5" type="primary">myoz2a</name>
</gene>
<keyword evidence="2" id="KW-0597">Phosphoprotein</keyword>
<name>A0A6P7PU66_BETSP</name>
<accession>A0A6P7PU66</accession>
<evidence type="ECO:0000313" key="5">
    <source>
        <dbReference type="RefSeq" id="XP_029030630.1"/>
    </source>
</evidence>
<dbReference type="FunCoup" id="A0A6P7PU66">
    <property type="interactions" value="51"/>
</dbReference>